<dbReference type="RefSeq" id="WP_048090153.1">
    <property type="nucleotide sequence ID" value="NZ_CP009552.1"/>
</dbReference>
<evidence type="ECO:0000313" key="2">
    <source>
        <dbReference type="EMBL" id="XAT62835.1"/>
    </source>
</evidence>
<reference evidence="1 3" key="1">
    <citation type="journal article" date="2015" name="Appl. Environ. Microbiol.">
        <title>The Geoglobus acetivorans genome: Fe(III) reduction, acetate utilization, autotrophic growth, and degradation of aromatic compounds in a hyperthermophilic archaeon.</title>
        <authorList>
            <person name="Mardanov A.V."/>
            <person name="Slododkina G.B."/>
            <person name="Slobodkin A.I."/>
            <person name="Beletsky A.V."/>
            <person name="Gavrilov S.N."/>
            <person name="Kublanov I.V."/>
            <person name="Bonch-Osmolovskaya E.A."/>
            <person name="Skryabin K.G."/>
            <person name="Ravin N.V."/>
        </authorList>
    </citation>
    <scope>NUCLEOTIDE SEQUENCE [LARGE SCALE GENOMIC DNA]</scope>
    <source>
        <strain evidence="1 3">SBH6</strain>
    </source>
</reference>
<dbReference type="EMBL" id="CP009552">
    <property type="protein sequence ID" value="AIY89083.1"/>
    <property type="molecule type" value="Genomic_DNA"/>
</dbReference>
<dbReference type="EMBL" id="CP087714">
    <property type="protein sequence ID" value="XAT62835.1"/>
    <property type="molecule type" value="Genomic_DNA"/>
</dbReference>
<dbReference type="InterPro" id="IPR023378">
    <property type="entry name" value="YheA/YmcA-like_dom_sf"/>
</dbReference>
<dbReference type="Proteomes" id="UP001492541">
    <property type="component" value="Chromosome"/>
</dbReference>
<dbReference type="KEGG" id="gac:GACE_0020"/>
<dbReference type="Gene3D" id="1.20.1500.10">
    <property type="entry name" value="YheA/YmcA-like"/>
    <property type="match status" value="1"/>
</dbReference>
<dbReference type="HOGENOM" id="CLU_2079295_0_0_2"/>
<gene>
    <name evidence="1" type="ORF">GACE_0020</name>
    <name evidence="2" type="ORF">LPQ35_06140</name>
</gene>
<dbReference type="GeneID" id="90449249"/>
<accession>A0A0A7GB56</accession>
<dbReference type="eggNOG" id="arCOG04404">
    <property type="taxonomic scope" value="Archaea"/>
</dbReference>
<name>A0A0A7GB56_GEOAI</name>
<organism evidence="1 3">
    <name type="scientific">Geoglobus acetivorans</name>
    <dbReference type="NCBI Taxonomy" id="565033"/>
    <lineage>
        <taxon>Archaea</taxon>
        <taxon>Methanobacteriati</taxon>
        <taxon>Methanobacteriota</taxon>
        <taxon>Archaeoglobi</taxon>
        <taxon>Archaeoglobales</taxon>
        <taxon>Archaeoglobaceae</taxon>
        <taxon>Geoglobus</taxon>
    </lineage>
</organism>
<evidence type="ECO:0000313" key="4">
    <source>
        <dbReference type="Proteomes" id="UP001492541"/>
    </source>
</evidence>
<dbReference type="STRING" id="565033.GACE_0020"/>
<evidence type="ECO:0000313" key="1">
    <source>
        <dbReference type="EMBL" id="AIY89083.1"/>
    </source>
</evidence>
<evidence type="ECO:0000313" key="3">
    <source>
        <dbReference type="Proteomes" id="UP000030624"/>
    </source>
</evidence>
<dbReference type="AlphaFoldDB" id="A0A0A7GB56"/>
<dbReference type="Pfam" id="PF06133">
    <property type="entry name" value="Com_YlbF"/>
    <property type="match status" value="1"/>
</dbReference>
<dbReference type="Proteomes" id="UP000030624">
    <property type="component" value="Chromosome"/>
</dbReference>
<keyword evidence="4" id="KW-1185">Reference proteome</keyword>
<dbReference type="SUPFAM" id="SSF158622">
    <property type="entry name" value="YheA/YmcA-like"/>
    <property type="match status" value="1"/>
</dbReference>
<reference evidence="2 4" key="2">
    <citation type="submission" date="2021-11" db="EMBL/GenBank/DDBJ databases">
        <title>Whole genome of Geoglobus acetivorans.</title>
        <authorList>
            <person name="Liu D."/>
        </authorList>
    </citation>
    <scope>NUCLEOTIDE SEQUENCE [LARGE SCALE GENOMIC DNA]</scope>
    <source>
        <strain evidence="2 4">SBH6</strain>
    </source>
</reference>
<sequence>MNDVIRDRAIALAKSISESEEYREFIATEEVLKQDEVAQNLLIEFQEKQQEFLSKQLMGEVDEALLNSLTEIQGKLNELESVRNFMDSYNRLVSLLGEVGDLISQELDFDFGEAYRT</sequence>
<protein>
    <submittedName>
        <fullName evidence="2">YlbF family regulator</fullName>
    </submittedName>
</protein>
<proteinExistence type="predicted"/>
<dbReference type="InterPro" id="IPR010368">
    <property type="entry name" value="Com_YlbF"/>
</dbReference>